<dbReference type="InterPro" id="IPR019734">
    <property type="entry name" value="TPR_rpt"/>
</dbReference>
<dbReference type="PROSITE" id="PS50005">
    <property type="entry name" value="TPR"/>
    <property type="match status" value="1"/>
</dbReference>
<dbReference type="AlphaFoldDB" id="A0AAD1X7I3"/>
<name>A0AAD1X7I3_EUPCR</name>
<dbReference type="Proteomes" id="UP001295684">
    <property type="component" value="Unassembled WGS sequence"/>
</dbReference>
<dbReference type="InterPro" id="IPR011990">
    <property type="entry name" value="TPR-like_helical_dom_sf"/>
</dbReference>
<evidence type="ECO:0000313" key="2">
    <source>
        <dbReference type="EMBL" id="CAI2366024.1"/>
    </source>
</evidence>
<gene>
    <name evidence="2" type="ORF">ECRASSUSDP1_LOCUS7293</name>
</gene>
<evidence type="ECO:0008006" key="4">
    <source>
        <dbReference type="Google" id="ProtNLM"/>
    </source>
</evidence>
<evidence type="ECO:0000256" key="1">
    <source>
        <dbReference type="PROSITE-ProRule" id="PRU00339"/>
    </source>
</evidence>
<accession>A0AAD1X7I3</accession>
<dbReference type="SUPFAM" id="SSF48452">
    <property type="entry name" value="TPR-like"/>
    <property type="match status" value="1"/>
</dbReference>
<sequence length="175" mass="20131">MFMFSQRRKTRKASRGKENIYNQVNTNYVRGTMKNTLLSPNLMSTLSALKKRNNSLGLVNKFHTLNSSNSAIAPPFLNPPMREPVEPPIDKEAEESFYRGVKHLDSGDPKKALTYFTQIIDKNFTNKKMVYIMISISYRRLQNYSEALKILSKAISKYPKFAEAYAARGQIYLFS</sequence>
<dbReference type="Gene3D" id="1.25.40.10">
    <property type="entry name" value="Tetratricopeptide repeat domain"/>
    <property type="match status" value="1"/>
</dbReference>
<keyword evidence="3" id="KW-1185">Reference proteome</keyword>
<dbReference type="EMBL" id="CAMPGE010007096">
    <property type="protein sequence ID" value="CAI2366024.1"/>
    <property type="molecule type" value="Genomic_DNA"/>
</dbReference>
<keyword evidence="1" id="KW-0802">TPR repeat</keyword>
<proteinExistence type="predicted"/>
<feature type="repeat" description="TPR" evidence="1">
    <location>
        <begin position="128"/>
        <end position="161"/>
    </location>
</feature>
<dbReference type="Pfam" id="PF13174">
    <property type="entry name" value="TPR_6"/>
    <property type="match status" value="1"/>
</dbReference>
<organism evidence="2 3">
    <name type="scientific">Euplotes crassus</name>
    <dbReference type="NCBI Taxonomy" id="5936"/>
    <lineage>
        <taxon>Eukaryota</taxon>
        <taxon>Sar</taxon>
        <taxon>Alveolata</taxon>
        <taxon>Ciliophora</taxon>
        <taxon>Intramacronucleata</taxon>
        <taxon>Spirotrichea</taxon>
        <taxon>Hypotrichia</taxon>
        <taxon>Euplotida</taxon>
        <taxon>Euplotidae</taxon>
        <taxon>Moneuplotes</taxon>
    </lineage>
</organism>
<comment type="caution">
    <text evidence="2">The sequence shown here is derived from an EMBL/GenBank/DDBJ whole genome shotgun (WGS) entry which is preliminary data.</text>
</comment>
<protein>
    <recommendedName>
        <fullName evidence="4">Tetratricopeptide repeat protein</fullName>
    </recommendedName>
</protein>
<evidence type="ECO:0000313" key="3">
    <source>
        <dbReference type="Proteomes" id="UP001295684"/>
    </source>
</evidence>
<reference evidence="2" key="1">
    <citation type="submission" date="2023-07" db="EMBL/GenBank/DDBJ databases">
        <authorList>
            <consortium name="AG Swart"/>
            <person name="Singh M."/>
            <person name="Singh A."/>
            <person name="Seah K."/>
            <person name="Emmerich C."/>
        </authorList>
    </citation>
    <scope>NUCLEOTIDE SEQUENCE</scope>
    <source>
        <strain evidence="2">DP1</strain>
    </source>
</reference>